<evidence type="ECO:0000313" key="2">
    <source>
        <dbReference type="Proteomes" id="UP000298327"/>
    </source>
</evidence>
<evidence type="ECO:0000313" key="1">
    <source>
        <dbReference type="EMBL" id="TFY66025.1"/>
    </source>
</evidence>
<dbReference type="AlphaFoldDB" id="A0A4Y9YUE6"/>
<dbReference type="EMBL" id="SEOQ01000285">
    <property type="protein sequence ID" value="TFY66025.1"/>
    <property type="molecule type" value="Genomic_DNA"/>
</dbReference>
<proteinExistence type="predicted"/>
<sequence>MSCGALAWVHEVHLSACVGRHDEERFARSAPDPLAPDPLLVPRGLIPCSYASPGRMGDALLGATTDDHLGPSSIEMGLRMGQEPATEPHTCSHCYSDLDYLTLLGRSPLSPVSLTVENSVVLSFLEAGTRNGACVGDIE</sequence>
<organism evidence="1 2">
    <name type="scientific">Dentipellis fragilis</name>
    <dbReference type="NCBI Taxonomy" id="205917"/>
    <lineage>
        <taxon>Eukaryota</taxon>
        <taxon>Fungi</taxon>
        <taxon>Dikarya</taxon>
        <taxon>Basidiomycota</taxon>
        <taxon>Agaricomycotina</taxon>
        <taxon>Agaricomycetes</taxon>
        <taxon>Russulales</taxon>
        <taxon>Hericiaceae</taxon>
        <taxon>Dentipellis</taxon>
    </lineage>
</organism>
<protein>
    <submittedName>
        <fullName evidence="1">Uncharacterized protein</fullName>
    </submittedName>
</protein>
<dbReference type="Proteomes" id="UP000298327">
    <property type="component" value="Unassembled WGS sequence"/>
</dbReference>
<name>A0A4Y9YUE6_9AGAM</name>
<accession>A0A4Y9YUE6</accession>
<gene>
    <name evidence="1" type="ORF">EVG20_g5064</name>
</gene>
<comment type="caution">
    <text evidence="1">The sequence shown here is derived from an EMBL/GenBank/DDBJ whole genome shotgun (WGS) entry which is preliminary data.</text>
</comment>
<reference evidence="1 2" key="1">
    <citation type="submission" date="2019-02" db="EMBL/GenBank/DDBJ databases">
        <title>Genome sequencing of the rare red list fungi Dentipellis fragilis.</title>
        <authorList>
            <person name="Buettner E."/>
            <person name="Kellner H."/>
        </authorList>
    </citation>
    <scope>NUCLEOTIDE SEQUENCE [LARGE SCALE GENOMIC DNA]</scope>
    <source>
        <strain evidence="1 2">DSM 105465</strain>
    </source>
</reference>
<keyword evidence="2" id="KW-1185">Reference proteome</keyword>